<accession>A0ABS9XSB7</accession>
<keyword evidence="4" id="KW-1185">Reference proteome</keyword>
<evidence type="ECO:0000256" key="1">
    <source>
        <dbReference type="SAM" id="MobiDB-lite"/>
    </source>
</evidence>
<comment type="caution">
    <text evidence="3">The sequence shown here is derived from an EMBL/GenBank/DDBJ whole genome shotgun (WGS) entry which is preliminary data.</text>
</comment>
<evidence type="ECO:0000256" key="2">
    <source>
        <dbReference type="SAM" id="Phobius"/>
    </source>
</evidence>
<organism evidence="3 4">
    <name type="scientific">Streptomyces spinosisporus</name>
    <dbReference type="NCBI Taxonomy" id="2927582"/>
    <lineage>
        <taxon>Bacteria</taxon>
        <taxon>Bacillati</taxon>
        <taxon>Actinomycetota</taxon>
        <taxon>Actinomycetes</taxon>
        <taxon>Kitasatosporales</taxon>
        <taxon>Streptomycetaceae</taxon>
        <taxon>Streptomyces</taxon>
    </lineage>
</organism>
<dbReference type="Proteomes" id="UP001165270">
    <property type="component" value="Unassembled WGS sequence"/>
</dbReference>
<dbReference type="EMBL" id="JALDAX010000018">
    <property type="protein sequence ID" value="MCI3244978.1"/>
    <property type="molecule type" value="Genomic_DNA"/>
</dbReference>
<reference evidence="3" key="1">
    <citation type="submission" date="2022-03" db="EMBL/GenBank/DDBJ databases">
        <title>Streptomyces 7R015 and 7R016 isolated from Barleria lupulina in Thailand.</title>
        <authorList>
            <person name="Kanchanasin P."/>
            <person name="Phongsopitanun W."/>
            <person name="Tanasupawat S."/>
        </authorList>
    </citation>
    <scope>NUCLEOTIDE SEQUENCE</scope>
    <source>
        <strain evidence="3">7R016</strain>
    </source>
</reference>
<keyword evidence="2" id="KW-0472">Membrane</keyword>
<keyword evidence="2" id="KW-0812">Transmembrane</keyword>
<keyword evidence="2" id="KW-1133">Transmembrane helix</keyword>
<name>A0ABS9XSB7_9ACTN</name>
<feature type="compositionally biased region" description="Basic and acidic residues" evidence="1">
    <location>
        <begin position="7"/>
        <end position="18"/>
    </location>
</feature>
<gene>
    <name evidence="3" type="ORF">MQN93_35240</name>
</gene>
<feature type="transmembrane region" description="Helical" evidence="2">
    <location>
        <begin position="48"/>
        <end position="70"/>
    </location>
</feature>
<evidence type="ECO:0000313" key="4">
    <source>
        <dbReference type="Proteomes" id="UP001165270"/>
    </source>
</evidence>
<sequence length="246" mass="27130">MLSDDELDRRLRDSDPRPGEAATDPDAPAATRILARVRRNARRRRRRTLILVPVLALTVAGVTGGTYAWVAGDGEGHTLDSTGLTCHGPDQGDAIVTFDPGTENPVRKCRQRWQEMFGEPAPSTLTACVDSSQQGSIVVYAGGREQCGHHHADPYLGPTREQLGLSHFRTDIKAHFAGRTCIPYPEFRKVVRQLLAEHGLTGWKSGHFQTADKEPEGPCAEISYYDEPEKTIWLGDHKAGDPITWP</sequence>
<protein>
    <submittedName>
        <fullName evidence="3">Uncharacterized protein</fullName>
    </submittedName>
</protein>
<evidence type="ECO:0000313" key="3">
    <source>
        <dbReference type="EMBL" id="MCI3244978.1"/>
    </source>
</evidence>
<feature type="region of interest" description="Disordered" evidence="1">
    <location>
        <begin position="1"/>
        <end position="28"/>
    </location>
</feature>
<proteinExistence type="predicted"/>
<dbReference type="RefSeq" id="WP_242712725.1">
    <property type="nucleotide sequence ID" value="NZ_JALDAX010000018.1"/>
</dbReference>